<name>A0A1W9NZC2_UNCC3</name>
<dbReference type="GO" id="GO:0006412">
    <property type="term" value="P:translation"/>
    <property type="evidence" value="ECO:0007669"/>
    <property type="project" value="UniProtKB-UniRule"/>
</dbReference>
<dbReference type="STRING" id="1968527.B5M47_00595"/>
<dbReference type="InterPro" id="IPR036419">
    <property type="entry name" value="Ribosomal_S3_C_sf"/>
</dbReference>
<dbReference type="Pfam" id="PF07650">
    <property type="entry name" value="KH_2"/>
    <property type="match status" value="1"/>
</dbReference>
<dbReference type="SMART" id="SM00322">
    <property type="entry name" value="KH"/>
    <property type="match status" value="1"/>
</dbReference>
<dbReference type="GO" id="GO:0003735">
    <property type="term" value="F:structural constituent of ribosome"/>
    <property type="evidence" value="ECO:0007669"/>
    <property type="project" value="InterPro"/>
</dbReference>
<dbReference type="EMBL" id="MZGJ01000003">
    <property type="protein sequence ID" value="OQX51485.1"/>
    <property type="molecule type" value="Genomic_DNA"/>
</dbReference>
<gene>
    <name evidence="8" type="primary">rpsC</name>
    <name evidence="11" type="ORF">B5M47_00595</name>
</gene>
<evidence type="ECO:0000256" key="1">
    <source>
        <dbReference type="ARBA" id="ARBA00010761"/>
    </source>
</evidence>
<reference evidence="12" key="1">
    <citation type="submission" date="2017-03" db="EMBL/GenBank/DDBJ databases">
        <title>Novel pathways for hydrocarbon cycling and metabolic interdependencies in hydrothermal sediment communities.</title>
        <authorList>
            <person name="Dombrowski N."/>
            <person name="Seitz K."/>
            <person name="Teske A."/>
            <person name="Baker B."/>
        </authorList>
    </citation>
    <scope>NUCLEOTIDE SEQUENCE [LARGE SCALE GENOMIC DNA]</scope>
</reference>
<dbReference type="PANTHER" id="PTHR11760:SF19">
    <property type="entry name" value="SMALL RIBOSOMAL SUBUNIT PROTEIN US3C"/>
    <property type="match status" value="1"/>
</dbReference>
<evidence type="ECO:0000256" key="4">
    <source>
        <dbReference type="ARBA" id="ARBA00022980"/>
    </source>
</evidence>
<evidence type="ECO:0000313" key="11">
    <source>
        <dbReference type="EMBL" id="OQX51485.1"/>
    </source>
</evidence>
<dbReference type="Gene3D" id="3.30.300.20">
    <property type="match status" value="1"/>
</dbReference>
<comment type="caution">
    <text evidence="11">The sequence shown here is derived from an EMBL/GenBank/DDBJ whole genome shotgun (WGS) entry which is preliminary data.</text>
</comment>
<sequence>MLNEQIFILGQKTNALGFRLQVNKDWKSRWYSKDDYADLLLQDLKIRRFIEEKLRAAGVVSVLIERTAGDVVITLQVAKPGLIIGKGGERIEALKNEIRKYVGEVKLKLNVEQIKRSQLSARLLAEEICQQIEGRVPYKRAVNKVVAKAMESKMVKGIKVALSGRLGGVRIARTQKWSEGSVPLQTISANIDYAHLVARTKYGLLGVKIWLNLVPEESYA</sequence>
<evidence type="ECO:0000256" key="7">
    <source>
        <dbReference type="ARBA" id="ARBA00035257"/>
    </source>
</evidence>
<dbReference type="HAMAP" id="MF_01309_B">
    <property type="entry name" value="Ribosomal_uS3_B"/>
    <property type="match status" value="1"/>
</dbReference>
<dbReference type="GO" id="GO:0022627">
    <property type="term" value="C:cytosolic small ribosomal subunit"/>
    <property type="evidence" value="ECO:0007669"/>
    <property type="project" value="TreeGrafter"/>
</dbReference>
<dbReference type="GO" id="GO:0003729">
    <property type="term" value="F:mRNA binding"/>
    <property type="evidence" value="ECO:0007669"/>
    <property type="project" value="UniProtKB-UniRule"/>
</dbReference>
<evidence type="ECO:0000256" key="3">
    <source>
        <dbReference type="ARBA" id="ARBA00022884"/>
    </source>
</evidence>
<accession>A0A1W9NZC2</accession>
<comment type="similarity">
    <text evidence="1 8 9">Belongs to the universal ribosomal protein uS3 family.</text>
</comment>
<dbReference type="InterPro" id="IPR005704">
    <property type="entry name" value="Ribosomal_uS3_bac-typ"/>
</dbReference>
<dbReference type="InterPro" id="IPR057258">
    <property type="entry name" value="Ribosomal_uS3"/>
</dbReference>
<evidence type="ECO:0000259" key="10">
    <source>
        <dbReference type="PROSITE" id="PS50823"/>
    </source>
</evidence>
<protein>
    <recommendedName>
        <fullName evidence="7 8">Small ribosomal subunit protein uS3</fullName>
    </recommendedName>
</protein>
<comment type="subunit">
    <text evidence="8">Part of the 30S ribosomal subunit. Forms a tight complex with proteins S10 and S14.</text>
</comment>
<dbReference type="Proteomes" id="UP000192520">
    <property type="component" value="Unassembled WGS sequence"/>
</dbReference>
<evidence type="ECO:0000256" key="6">
    <source>
        <dbReference type="ARBA" id="ARBA00024998"/>
    </source>
</evidence>
<dbReference type="Gene3D" id="3.30.1140.32">
    <property type="entry name" value="Ribosomal protein S3, C-terminal domain"/>
    <property type="match status" value="1"/>
</dbReference>
<dbReference type="CDD" id="cd02412">
    <property type="entry name" value="KH-II_30S_S3"/>
    <property type="match status" value="1"/>
</dbReference>
<dbReference type="InterPro" id="IPR004044">
    <property type="entry name" value="KH_dom_type_2"/>
</dbReference>
<keyword evidence="4 8" id="KW-0689">Ribosomal protein</keyword>
<evidence type="ECO:0000256" key="9">
    <source>
        <dbReference type="RuleBase" id="RU003624"/>
    </source>
</evidence>
<dbReference type="Pfam" id="PF00189">
    <property type="entry name" value="Ribosomal_S3_C"/>
    <property type="match status" value="1"/>
</dbReference>
<dbReference type="PROSITE" id="PS00548">
    <property type="entry name" value="RIBOSOMAL_S3"/>
    <property type="match status" value="1"/>
</dbReference>
<dbReference type="InterPro" id="IPR018280">
    <property type="entry name" value="Ribosomal_uS3_CS"/>
</dbReference>
<evidence type="ECO:0000313" key="12">
    <source>
        <dbReference type="Proteomes" id="UP000192520"/>
    </source>
</evidence>
<dbReference type="InterPro" id="IPR015946">
    <property type="entry name" value="KH_dom-like_a/b"/>
</dbReference>
<dbReference type="PANTHER" id="PTHR11760">
    <property type="entry name" value="30S/40S RIBOSOMAL PROTEIN S3"/>
    <property type="match status" value="1"/>
</dbReference>
<evidence type="ECO:0000256" key="8">
    <source>
        <dbReference type="HAMAP-Rule" id="MF_01309"/>
    </source>
</evidence>
<dbReference type="SUPFAM" id="SSF54821">
    <property type="entry name" value="Ribosomal protein S3 C-terminal domain"/>
    <property type="match status" value="1"/>
</dbReference>
<evidence type="ECO:0000256" key="2">
    <source>
        <dbReference type="ARBA" id="ARBA00022730"/>
    </source>
</evidence>
<dbReference type="NCBIfam" id="TIGR01009">
    <property type="entry name" value="rpsC_bact"/>
    <property type="match status" value="1"/>
</dbReference>
<dbReference type="InterPro" id="IPR004087">
    <property type="entry name" value="KH_dom"/>
</dbReference>
<keyword evidence="3 8" id="KW-0694">RNA-binding</keyword>
<keyword evidence="5 8" id="KW-0687">Ribonucleoprotein</keyword>
<comment type="function">
    <text evidence="6 8">Binds the lower part of the 30S subunit head. Binds mRNA in the 70S ribosome, positioning it for translation.</text>
</comment>
<dbReference type="PROSITE" id="PS50823">
    <property type="entry name" value="KH_TYPE_2"/>
    <property type="match status" value="1"/>
</dbReference>
<dbReference type="GO" id="GO:0019843">
    <property type="term" value="F:rRNA binding"/>
    <property type="evidence" value="ECO:0007669"/>
    <property type="project" value="UniProtKB-UniRule"/>
</dbReference>
<dbReference type="InterPro" id="IPR001351">
    <property type="entry name" value="Ribosomal_uS3_C"/>
</dbReference>
<dbReference type="AlphaFoldDB" id="A0A1W9NZC2"/>
<organism evidence="11 12">
    <name type="scientific">candidate division CPR3 bacterium 4484_211</name>
    <dbReference type="NCBI Taxonomy" id="1968527"/>
    <lineage>
        <taxon>Bacteria</taxon>
        <taxon>Bacteria division CPR3</taxon>
    </lineage>
</organism>
<dbReference type="FunFam" id="3.30.300.20:FF:000001">
    <property type="entry name" value="30S ribosomal protein S3"/>
    <property type="match status" value="1"/>
</dbReference>
<dbReference type="SUPFAM" id="SSF54814">
    <property type="entry name" value="Prokaryotic type KH domain (KH-domain type II)"/>
    <property type="match status" value="1"/>
</dbReference>
<proteinExistence type="inferred from homology"/>
<feature type="domain" description="KH type-2" evidence="10">
    <location>
        <begin position="46"/>
        <end position="115"/>
    </location>
</feature>
<evidence type="ECO:0000256" key="5">
    <source>
        <dbReference type="ARBA" id="ARBA00023274"/>
    </source>
</evidence>
<dbReference type="InterPro" id="IPR009019">
    <property type="entry name" value="KH_sf_prok-type"/>
</dbReference>
<keyword evidence="2 8" id="KW-0699">rRNA-binding</keyword>